<protein>
    <submittedName>
        <fullName evidence="1">Uncharacterized protein</fullName>
    </submittedName>
</protein>
<name>A0A4C1Z7U1_EUMVA</name>
<dbReference type="Proteomes" id="UP000299102">
    <property type="component" value="Unassembled WGS sequence"/>
</dbReference>
<reference evidence="1 2" key="1">
    <citation type="journal article" date="2019" name="Commun. Biol.">
        <title>The bagworm genome reveals a unique fibroin gene that provides high tensile strength.</title>
        <authorList>
            <person name="Kono N."/>
            <person name="Nakamura H."/>
            <person name="Ohtoshi R."/>
            <person name="Tomita M."/>
            <person name="Numata K."/>
            <person name="Arakawa K."/>
        </authorList>
    </citation>
    <scope>NUCLEOTIDE SEQUENCE [LARGE SCALE GENOMIC DNA]</scope>
</reference>
<dbReference type="OrthoDB" id="425681at2759"/>
<comment type="caution">
    <text evidence="1">The sequence shown here is derived from an EMBL/GenBank/DDBJ whole genome shotgun (WGS) entry which is preliminary data.</text>
</comment>
<sequence length="218" mass="24852">MELNFKSDHLLLFRRPSHVRGGQAGGHVDGLIGRKNSDIRVQCGLKEDVVIRAERGVLQRFDHLERMNGSRPTEQIYRANVCERYVRTYPRDGAQLLTIESFSIQIPFGSSPSGHHLGIDLRAGRTRRRRDELERIDGKDIRGTHHRNTRLPDGAQQQRTLLIHVRVHFRAAAASATGAALIAYFNKRQQSSRGWQSMASRVVRLDRGADCTRTGYRY</sequence>
<organism evidence="1 2">
    <name type="scientific">Eumeta variegata</name>
    <name type="common">Bagworm moth</name>
    <name type="synonym">Eumeta japonica</name>
    <dbReference type="NCBI Taxonomy" id="151549"/>
    <lineage>
        <taxon>Eukaryota</taxon>
        <taxon>Metazoa</taxon>
        <taxon>Ecdysozoa</taxon>
        <taxon>Arthropoda</taxon>
        <taxon>Hexapoda</taxon>
        <taxon>Insecta</taxon>
        <taxon>Pterygota</taxon>
        <taxon>Neoptera</taxon>
        <taxon>Endopterygota</taxon>
        <taxon>Lepidoptera</taxon>
        <taxon>Glossata</taxon>
        <taxon>Ditrysia</taxon>
        <taxon>Tineoidea</taxon>
        <taxon>Psychidae</taxon>
        <taxon>Oiketicinae</taxon>
        <taxon>Eumeta</taxon>
    </lineage>
</organism>
<evidence type="ECO:0000313" key="1">
    <source>
        <dbReference type="EMBL" id="GBP84911.1"/>
    </source>
</evidence>
<gene>
    <name evidence="1" type="ORF">EVAR_60712_1</name>
</gene>
<proteinExistence type="predicted"/>
<keyword evidence="2" id="KW-1185">Reference proteome</keyword>
<dbReference type="AlphaFoldDB" id="A0A4C1Z7U1"/>
<evidence type="ECO:0000313" key="2">
    <source>
        <dbReference type="Proteomes" id="UP000299102"/>
    </source>
</evidence>
<dbReference type="EMBL" id="BGZK01001705">
    <property type="protein sequence ID" value="GBP84911.1"/>
    <property type="molecule type" value="Genomic_DNA"/>
</dbReference>
<accession>A0A4C1Z7U1</accession>